<reference evidence="2 3" key="1">
    <citation type="journal article" date="2015" name="BMC Genomics">
        <title>Comparative genomics and metabolic profiling of the genus Lysobacter.</title>
        <authorList>
            <person name="de Bruijn I."/>
            <person name="Cheng X."/>
            <person name="de Jager V."/>
            <person name="Exposito R.G."/>
            <person name="Watrous J."/>
            <person name="Patel N."/>
            <person name="Postma J."/>
            <person name="Dorrestein P.C."/>
            <person name="Kobayashi D."/>
            <person name="Raaijmakers J.M."/>
        </authorList>
    </citation>
    <scope>NUCLEOTIDE SEQUENCE [LARGE SCALE GENOMIC DNA]</scope>
    <source>
        <strain evidence="2 3">76</strain>
    </source>
</reference>
<dbReference type="AlphaFoldDB" id="A0A0S2FB30"/>
<keyword evidence="3" id="KW-1185">Reference proteome</keyword>
<name>A0A0S2FB30_LYSAN</name>
<gene>
    <name evidence="2" type="ORF">LA76x_2601</name>
</gene>
<protein>
    <submittedName>
        <fullName evidence="2">Uncharacterized protein</fullName>
    </submittedName>
</protein>
<evidence type="ECO:0000313" key="2">
    <source>
        <dbReference type="EMBL" id="ALN80731.1"/>
    </source>
</evidence>
<accession>A0A0S2FB30</accession>
<feature type="region of interest" description="Disordered" evidence="1">
    <location>
        <begin position="1"/>
        <end position="22"/>
    </location>
</feature>
<proteinExistence type="predicted"/>
<dbReference type="KEGG" id="lab:LA76x_2601"/>
<dbReference type="STRING" id="84531.LA76x_2601"/>
<evidence type="ECO:0000256" key="1">
    <source>
        <dbReference type="SAM" id="MobiDB-lite"/>
    </source>
</evidence>
<dbReference type="PATRIC" id="fig|84531.8.peg.2612"/>
<dbReference type="Proteomes" id="UP000060787">
    <property type="component" value="Chromosome"/>
</dbReference>
<sequence>MDAVSAEHDDPALSRGHSWRSQNSLCHSIPSAAAPADRGFRCAPALPASRDGPAILRLASARS</sequence>
<feature type="compositionally biased region" description="Basic and acidic residues" evidence="1">
    <location>
        <begin position="1"/>
        <end position="12"/>
    </location>
</feature>
<dbReference type="EMBL" id="CP011129">
    <property type="protein sequence ID" value="ALN80731.1"/>
    <property type="molecule type" value="Genomic_DNA"/>
</dbReference>
<organism evidence="2 3">
    <name type="scientific">Lysobacter antibioticus</name>
    <dbReference type="NCBI Taxonomy" id="84531"/>
    <lineage>
        <taxon>Bacteria</taxon>
        <taxon>Pseudomonadati</taxon>
        <taxon>Pseudomonadota</taxon>
        <taxon>Gammaproteobacteria</taxon>
        <taxon>Lysobacterales</taxon>
        <taxon>Lysobacteraceae</taxon>
        <taxon>Lysobacter</taxon>
    </lineage>
</organism>
<evidence type="ECO:0000313" key="3">
    <source>
        <dbReference type="Proteomes" id="UP000060787"/>
    </source>
</evidence>